<keyword evidence="1" id="KW-0812">Transmembrane</keyword>
<sequence length="738" mass="78951">MGRRALLRAGRRGVWADLAGGRLDADVVRAVCLDLDGVDPRGLLIRRGEVRGSLDLSGLTVPVPLRFDDCTFSDVVRVDSARLHELALTNCRLDKGLQANGVHVEHDLDLSGSHGRGAISVASTIKRSAIWLCEAEIGGRLLCIGTRVDADGERAIQADQLRVGGAIQLVNGFVANGEVRLLGASIAGSVNFSGARIDNPGGPAVNMDEAVIGGNVVMTAEVGARRPVINGWIWMSSARIAGYVRVRNAELTATGDKEAIWAPRLSVNGDVTFDGDCTIRGSIDFSLGDFGTVRFGSGCVLDAPDGTALDLTNAELRSGLILHEGVEVAGTLRLEGATISGNVTLQRISLSRPGGRSLLAASSVRVAGDVELQGLRAEGGLLNLRGADLGNTLDMSGATLDNPGALTVRLLGARVRGSVRLTDGFASNGGVMLRRSIIEGRLDLRDGEFVSTADLPAIDAESTVAQGGMYLTWRRVESSVTFISSRTTVLADDPDRWPERFAVSGMTYERYGSLGWDGKARARWLARQATFDSGPYEQAATVFRQHGRPADAEQLLIMQRRQAHRESMSARRPWSRWPRAAVHSVYGLFGYGYRPGRAGWPLVLLLGLVFLIAQLPMGLDTMRATDPRGNVYSPGGRVITVDPAPASPELTGEFVVPASTPARADPCGDGQVRCFNPFFYAVDTVVPLVSLNQRATWYPDPHAPNGRLVEWLLDVATLLGWALSSILVLSAARLARNV</sequence>
<feature type="transmembrane region" description="Helical" evidence="1">
    <location>
        <begin position="598"/>
        <end position="617"/>
    </location>
</feature>
<dbReference type="Proteomes" id="UP000295444">
    <property type="component" value="Unassembled WGS sequence"/>
</dbReference>
<dbReference type="EMBL" id="SNXZ01000002">
    <property type="protein sequence ID" value="TDQ00541.1"/>
    <property type="molecule type" value="Genomic_DNA"/>
</dbReference>
<evidence type="ECO:0008006" key="4">
    <source>
        <dbReference type="Google" id="ProtNLM"/>
    </source>
</evidence>
<reference evidence="2 3" key="1">
    <citation type="submission" date="2019-03" db="EMBL/GenBank/DDBJ databases">
        <title>Genomic Encyclopedia of Type Strains, Phase IV (KMG-IV): sequencing the most valuable type-strain genomes for metagenomic binning, comparative biology and taxonomic classification.</title>
        <authorList>
            <person name="Goeker M."/>
        </authorList>
    </citation>
    <scope>NUCLEOTIDE SEQUENCE [LARGE SCALE GENOMIC DNA]</scope>
    <source>
        <strain evidence="2 3">DSM 45361</strain>
    </source>
</reference>
<keyword evidence="1" id="KW-1133">Transmembrane helix</keyword>
<evidence type="ECO:0000313" key="3">
    <source>
        <dbReference type="Proteomes" id="UP000295444"/>
    </source>
</evidence>
<evidence type="ECO:0000313" key="2">
    <source>
        <dbReference type="EMBL" id="TDQ00541.1"/>
    </source>
</evidence>
<keyword evidence="3" id="KW-1185">Reference proteome</keyword>
<protein>
    <recommendedName>
        <fullName evidence="4">Membrane-associated oxidoreductase</fullName>
    </recommendedName>
</protein>
<gene>
    <name evidence="2" type="ORF">EV186_102402</name>
</gene>
<evidence type="ECO:0000256" key="1">
    <source>
        <dbReference type="SAM" id="Phobius"/>
    </source>
</evidence>
<organism evidence="2 3">
    <name type="scientific">Labedaea rhizosphaerae</name>
    <dbReference type="NCBI Taxonomy" id="598644"/>
    <lineage>
        <taxon>Bacteria</taxon>
        <taxon>Bacillati</taxon>
        <taxon>Actinomycetota</taxon>
        <taxon>Actinomycetes</taxon>
        <taxon>Pseudonocardiales</taxon>
        <taxon>Pseudonocardiaceae</taxon>
        <taxon>Labedaea</taxon>
    </lineage>
</organism>
<accession>A0A4V3CZQ2</accession>
<keyword evidence="1" id="KW-0472">Membrane</keyword>
<dbReference type="AlphaFoldDB" id="A0A4V3CZQ2"/>
<name>A0A4V3CZQ2_LABRH</name>
<proteinExistence type="predicted"/>
<comment type="caution">
    <text evidence="2">The sequence shown here is derived from an EMBL/GenBank/DDBJ whole genome shotgun (WGS) entry which is preliminary data.</text>
</comment>